<feature type="domain" description="Peptidase A1" evidence="14">
    <location>
        <begin position="207"/>
        <end position="513"/>
    </location>
</feature>
<dbReference type="Pfam" id="PF00026">
    <property type="entry name" value="Asp"/>
    <property type="match status" value="1"/>
</dbReference>
<dbReference type="FunFam" id="2.40.70.10:FF:000085">
    <property type="entry name" value="Aspartic-type endopeptidase (CtsD), putative"/>
    <property type="match status" value="1"/>
</dbReference>
<dbReference type="CDD" id="cd05471">
    <property type="entry name" value="pepsin_like"/>
    <property type="match status" value="1"/>
</dbReference>
<feature type="compositionally biased region" description="Low complexity" evidence="13">
    <location>
        <begin position="554"/>
        <end position="591"/>
    </location>
</feature>
<dbReference type="PROSITE" id="PS51767">
    <property type="entry name" value="PEPTIDASE_A1"/>
    <property type="match status" value="1"/>
</dbReference>
<evidence type="ECO:0000256" key="6">
    <source>
        <dbReference type="ARBA" id="ARBA00022750"/>
    </source>
</evidence>
<dbReference type="InterPro" id="IPR001461">
    <property type="entry name" value="Aspartic_peptidase_A1"/>
</dbReference>
<evidence type="ECO:0000256" key="4">
    <source>
        <dbReference type="ARBA" id="ARBA00022670"/>
    </source>
</evidence>
<keyword evidence="4" id="KW-0645">Protease</keyword>
<feature type="compositionally biased region" description="Low complexity" evidence="13">
    <location>
        <begin position="603"/>
        <end position="622"/>
    </location>
</feature>
<feature type="compositionally biased region" description="Polar residues" evidence="13">
    <location>
        <begin position="592"/>
        <end position="602"/>
    </location>
</feature>
<keyword evidence="12" id="KW-1015">Disulfide bond</keyword>
<name>A0A0C3HEK3_OIDMZ</name>
<organism evidence="15 16">
    <name type="scientific">Oidiodendron maius (strain Zn)</name>
    <dbReference type="NCBI Taxonomy" id="913774"/>
    <lineage>
        <taxon>Eukaryota</taxon>
        <taxon>Fungi</taxon>
        <taxon>Dikarya</taxon>
        <taxon>Ascomycota</taxon>
        <taxon>Pezizomycotina</taxon>
        <taxon>Leotiomycetes</taxon>
        <taxon>Leotiomycetes incertae sedis</taxon>
        <taxon>Myxotrichaceae</taxon>
        <taxon>Oidiodendron</taxon>
    </lineage>
</organism>
<evidence type="ECO:0000256" key="3">
    <source>
        <dbReference type="ARBA" id="ARBA00022475"/>
    </source>
</evidence>
<dbReference type="OrthoDB" id="660550at2759"/>
<evidence type="ECO:0000256" key="12">
    <source>
        <dbReference type="PIRSR" id="PIRSR601461-2"/>
    </source>
</evidence>
<dbReference type="PANTHER" id="PTHR47966">
    <property type="entry name" value="BETA-SITE APP-CLEAVING ENZYME, ISOFORM A-RELATED"/>
    <property type="match status" value="1"/>
</dbReference>
<feature type="active site" evidence="11">
    <location>
        <position position="225"/>
    </location>
</feature>
<dbReference type="Gene3D" id="2.40.70.10">
    <property type="entry name" value="Acid Proteases"/>
    <property type="match status" value="2"/>
</dbReference>
<dbReference type="HOGENOM" id="CLU_013253_10_1_1"/>
<keyword evidence="7" id="KW-0378">Hydrolase</keyword>
<dbReference type="Proteomes" id="UP000054321">
    <property type="component" value="Unassembled WGS sequence"/>
</dbReference>
<reference evidence="15 16" key="1">
    <citation type="submission" date="2014-04" db="EMBL/GenBank/DDBJ databases">
        <authorList>
            <consortium name="DOE Joint Genome Institute"/>
            <person name="Kuo A."/>
            <person name="Martino E."/>
            <person name="Perotto S."/>
            <person name="Kohler A."/>
            <person name="Nagy L.G."/>
            <person name="Floudas D."/>
            <person name="Copeland A."/>
            <person name="Barry K.W."/>
            <person name="Cichocki N."/>
            <person name="Veneault-Fourrey C."/>
            <person name="LaButti K."/>
            <person name="Lindquist E.A."/>
            <person name="Lipzen A."/>
            <person name="Lundell T."/>
            <person name="Morin E."/>
            <person name="Murat C."/>
            <person name="Sun H."/>
            <person name="Tunlid A."/>
            <person name="Henrissat B."/>
            <person name="Grigoriev I.V."/>
            <person name="Hibbett D.S."/>
            <person name="Martin F."/>
            <person name="Nordberg H.P."/>
            <person name="Cantor M.N."/>
            <person name="Hua S.X."/>
        </authorList>
    </citation>
    <scope>NUCLEOTIDE SEQUENCE [LARGE SCALE GENOMIC DNA]</scope>
    <source>
        <strain evidence="15 16">Zn</strain>
    </source>
</reference>
<evidence type="ECO:0000256" key="2">
    <source>
        <dbReference type="ARBA" id="ARBA00007447"/>
    </source>
</evidence>
<comment type="subcellular location">
    <subcellularLocation>
        <location evidence="1">Cell membrane</location>
    </subcellularLocation>
</comment>
<dbReference type="EMBL" id="KN832871">
    <property type="protein sequence ID" value="KIN06646.1"/>
    <property type="molecule type" value="Genomic_DNA"/>
</dbReference>
<evidence type="ECO:0000259" key="14">
    <source>
        <dbReference type="PROSITE" id="PS51767"/>
    </source>
</evidence>
<dbReference type="STRING" id="913774.A0A0C3HEK3"/>
<keyword evidence="9" id="KW-0325">Glycoprotein</keyword>
<sequence length="642" mass="66805">MPAEESAKGSRGAATRAERRNACVVFAQPFAALQPGLAGVILAATASVPDSHRCRTIGKYGMAHSTKIHILYIPTPFPISHYIMLATKAINTLVGILTLCQLAVAFFPWKPDYRCARDPNCHPSKPSVPAVDGSTTTFKLKQRLPESSKPHAVQIRNLHDRLVRKYSRATSAKAVKRGDDAFPTVTAATPSQTDSAGINQDGTDYSYFATVLIGSNNTPLEMLLDTGAGNSWVMGSSCTSVPCTQHSTFGPDDSQTYTPLDGETFAVDYGTGQVSGTLANDTISFAGLKLEMTLGIANQTSSDFSSYPMDGILGLSQLQASNQPNFIQTLVAAKLLQSNVFGISLSRSGDGPNNGEINFGAPDTTRYNGDLSYTSVDSNGESDWAIPMGGIGWDGQDSGLTGRLAYLDTGTSFIFCPADDAKALHNLIPGSSLQPDGATYHVPCSTTDSIQVTFSGVTYNISSEDWVGPNTNGECTSNIYGQPVVQDGWLLGDTFLKNVYTLFDVDQNRIGLAEKIAPSDSSPTTTSSGGPNSSPYSGSSYPSSTSALAAGSPTATSQSSSNGGSTGSTTVPSATDTTGSSGAALTGTPSSNQLSSASSGVQSAAETSSPASSSPSKTSSASRLDIRLSLAAVLALLSMIAF</sequence>
<evidence type="ECO:0000256" key="7">
    <source>
        <dbReference type="ARBA" id="ARBA00022801"/>
    </source>
</evidence>
<dbReference type="SUPFAM" id="SSF50630">
    <property type="entry name" value="Acid proteases"/>
    <property type="match status" value="1"/>
</dbReference>
<evidence type="ECO:0000256" key="13">
    <source>
        <dbReference type="SAM" id="MobiDB-lite"/>
    </source>
</evidence>
<comment type="similarity">
    <text evidence="2">Belongs to the peptidase A1 family.</text>
</comment>
<feature type="disulfide bond" evidence="12">
    <location>
        <begin position="238"/>
        <end position="243"/>
    </location>
</feature>
<keyword evidence="10" id="KW-0449">Lipoprotein</keyword>
<dbReference type="PANTHER" id="PTHR47966:SF75">
    <property type="entry name" value="ENDOPEPTIDASE (CTSD), PUTATIVE (AFU_ORTHOLOGUE AFUA_4G07040)-RELATED"/>
    <property type="match status" value="1"/>
</dbReference>
<dbReference type="GO" id="GO:0006508">
    <property type="term" value="P:proteolysis"/>
    <property type="evidence" value="ECO:0007669"/>
    <property type="project" value="UniProtKB-KW"/>
</dbReference>
<dbReference type="InterPro" id="IPR033121">
    <property type="entry name" value="PEPTIDASE_A1"/>
</dbReference>
<dbReference type="InterPro" id="IPR021109">
    <property type="entry name" value="Peptidase_aspartic_dom_sf"/>
</dbReference>
<keyword evidence="8" id="KW-0472">Membrane</keyword>
<reference evidence="16" key="2">
    <citation type="submission" date="2015-01" db="EMBL/GenBank/DDBJ databases">
        <title>Evolutionary Origins and Diversification of the Mycorrhizal Mutualists.</title>
        <authorList>
            <consortium name="DOE Joint Genome Institute"/>
            <consortium name="Mycorrhizal Genomics Consortium"/>
            <person name="Kohler A."/>
            <person name="Kuo A."/>
            <person name="Nagy L.G."/>
            <person name="Floudas D."/>
            <person name="Copeland A."/>
            <person name="Barry K.W."/>
            <person name="Cichocki N."/>
            <person name="Veneault-Fourrey C."/>
            <person name="LaButti K."/>
            <person name="Lindquist E.A."/>
            <person name="Lipzen A."/>
            <person name="Lundell T."/>
            <person name="Morin E."/>
            <person name="Murat C."/>
            <person name="Riley R."/>
            <person name="Ohm R."/>
            <person name="Sun H."/>
            <person name="Tunlid A."/>
            <person name="Henrissat B."/>
            <person name="Grigoriev I.V."/>
            <person name="Hibbett D.S."/>
            <person name="Martin F."/>
        </authorList>
    </citation>
    <scope>NUCLEOTIDE SEQUENCE [LARGE SCALE GENOMIC DNA]</scope>
    <source>
        <strain evidence="16">Zn</strain>
    </source>
</reference>
<feature type="compositionally biased region" description="Low complexity" evidence="13">
    <location>
        <begin position="518"/>
        <end position="546"/>
    </location>
</feature>
<accession>A0A0C3HEK3</accession>
<proteinExistence type="inferred from homology"/>
<dbReference type="InterPro" id="IPR034164">
    <property type="entry name" value="Pepsin-like_dom"/>
</dbReference>
<dbReference type="InParanoid" id="A0A0C3HEK3"/>
<keyword evidence="5" id="KW-0732">Signal</keyword>
<keyword evidence="6" id="KW-0064">Aspartyl protease</keyword>
<evidence type="ECO:0000256" key="9">
    <source>
        <dbReference type="ARBA" id="ARBA00023180"/>
    </source>
</evidence>
<feature type="region of interest" description="Disordered" evidence="13">
    <location>
        <begin position="514"/>
        <end position="622"/>
    </location>
</feature>
<keyword evidence="3" id="KW-1003">Cell membrane</keyword>
<dbReference type="AlphaFoldDB" id="A0A0C3HEK3"/>
<dbReference type="MEROPS" id="A01.077"/>
<gene>
    <name evidence="15" type="ORF">OIDMADRAFT_50123</name>
</gene>
<dbReference type="GO" id="GO:0005886">
    <property type="term" value="C:plasma membrane"/>
    <property type="evidence" value="ECO:0007669"/>
    <property type="project" value="UniProtKB-SubCell"/>
</dbReference>
<evidence type="ECO:0000256" key="8">
    <source>
        <dbReference type="ARBA" id="ARBA00023136"/>
    </source>
</evidence>
<feature type="active site" evidence="11">
    <location>
        <position position="408"/>
    </location>
</feature>
<dbReference type="FunFam" id="2.40.70.10:FF:000060">
    <property type="entry name" value="Aspartic-type endopeptidase ctsD"/>
    <property type="match status" value="1"/>
</dbReference>
<evidence type="ECO:0000313" key="16">
    <source>
        <dbReference type="Proteomes" id="UP000054321"/>
    </source>
</evidence>
<protein>
    <recommendedName>
        <fullName evidence="14">Peptidase A1 domain-containing protein</fullName>
    </recommendedName>
</protein>
<dbReference type="PRINTS" id="PR00792">
    <property type="entry name" value="PEPSIN"/>
</dbReference>
<evidence type="ECO:0000256" key="5">
    <source>
        <dbReference type="ARBA" id="ARBA00022729"/>
    </source>
</evidence>
<evidence type="ECO:0000256" key="11">
    <source>
        <dbReference type="PIRSR" id="PIRSR601461-1"/>
    </source>
</evidence>
<evidence type="ECO:0000313" key="15">
    <source>
        <dbReference type="EMBL" id="KIN06646.1"/>
    </source>
</evidence>
<evidence type="ECO:0000256" key="1">
    <source>
        <dbReference type="ARBA" id="ARBA00004236"/>
    </source>
</evidence>
<dbReference type="GO" id="GO:0004190">
    <property type="term" value="F:aspartic-type endopeptidase activity"/>
    <property type="evidence" value="ECO:0007669"/>
    <property type="project" value="UniProtKB-KW"/>
</dbReference>
<keyword evidence="16" id="KW-1185">Reference proteome</keyword>
<evidence type="ECO:0000256" key="10">
    <source>
        <dbReference type="ARBA" id="ARBA00023288"/>
    </source>
</evidence>